<gene>
    <name evidence="1" type="ORF">SNEC2469_LOCUS5765</name>
</gene>
<dbReference type="AlphaFoldDB" id="A0A812M740"/>
<dbReference type="Proteomes" id="UP000601435">
    <property type="component" value="Unassembled WGS sequence"/>
</dbReference>
<keyword evidence="2" id="KW-1185">Reference proteome</keyword>
<dbReference type="SUPFAM" id="SSF48403">
    <property type="entry name" value="Ankyrin repeat"/>
    <property type="match status" value="1"/>
</dbReference>
<dbReference type="EMBL" id="CAJNJA010010470">
    <property type="protein sequence ID" value="CAE7257966.1"/>
    <property type="molecule type" value="Genomic_DNA"/>
</dbReference>
<evidence type="ECO:0000313" key="2">
    <source>
        <dbReference type="Proteomes" id="UP000601435"/>
    </source>
</evidence>
<reference evidence="1" key="1">
    <citation type="submission" date="2021-02" db="EMBL/GenBank/DDBJ databases">
        <authorList>
            <person name="Dougan E. K."/>
            <person name="Rhodes N."/>
            <person name="Thang M."/>
            <person name="Chan C."/>
        </authorList>
    </citation>
    <scope>NUCLEOTIDE SEQUENCE</scope>
</reference>
<accession>A0A812M740</accession>
<sequence>MDVSSSFEVHGACSFADPSTVKAILAARASVNSQGEGYTPLHACAMFCRGNRFAPEIATLLIQQRADVNAPAVPNGYFDWECRCARLVAALAGFENASYVTRMLASIPRITPLGTAAFIGHLSCMSRALCSVRGRVVD</sequence>
<dbReference type="InterPro" id="IPR036770">
    <property type="entry name" value="Ankyrin_rpt-contain_sf"/>
</dbReference>
<dbReference type="InterPro" id="IPR002110">
    <property type="entry name" value="Ankyrin_rpt"/>
</dbReference>
<dbReference type="Gene3D" id="1.25.40.20">
    <property type="entry name" value="Ankyrin repeat-containing domain"/>
    <property type="match status" value="1"/>
</dbReference>
<name>A0A812M740_9DINO</name>
<organism evidence="1 2">
    <name type="scientific">Symbiodinium necroappetens</name>
    <dbReference type="NCBI Taxonomy" id="1628268"/>
    <lineage>
        <taxon>Eukaryota</taxon>
        <taxon>Sar</taxon>
        <taxon>Alveolata</taxon>
        <taxon>Dinophyceae</taxon>
        <taxon>Suessiales</taxon>
        <taxon>Symbiodiniaceae</taxon>
        <taxon>Symbiodinium</taxon>
    </lineage>
</organism>
<evidence type="ECO:0000313" key="1">
    <source>
        <dbReference type="EMBL" id="CAE7257966.1"/>
    </source>
</evidence>
<protein>
    <submittedName>
        <fullName evidence="1">Uncharacterized protein</fullName>
    </submittedName>
</protein>
<dbReference type="Pfam" id="PF00023">
    <property type="entry name" value="Ank"/>
    <property type="match status" value="1"/>
</dbReference>
<comment type="caution">
    <text evidence="1">The sequence shown here is derived from an EMBL/GenBank/DDBJ whole genome shotgun (WGS) entry which is preliminary data.</text>
</comment>
<proteinExistence type="predicted"/>